<dbReference type="InterPro" id="IPR028906">
    <property type="entry name" value="Tox-REase-2_dom"/>
</dbReference>
<gene>
    <name evidence="3" type="ORF">JOF29_006033</name>
</gene>
<evidence type="ECO:0000259" key="2">
    <source>
        <dbReference type="Pfam" id="PF15646"/>
    </source>
</evidence>
<dbReference type="EMBL" id="JAGINT010000002">
    <property type="protein sequence ID" value="MBP2354923.1"/>
    <property type="molecule type" value="Genomic_DNA"/>
</dbReference>
<name>A0ABS4UTG3_9ACTN</name>
<feature type="region of interest" description="Disordered" evidence="1">
    <location>
        <begin position="100"/>
        <end position="121"/>
    </location>
</feature>
<protein>
    <recommendedName>
        <fullName evidence="2">Tox-REase-2 domain-containing protein</fullName>
    </recommendedName>
</protein>
<sequence length="275" mass="30478">MIRGDAALAGLLFDPSKGRDELADCFRPGMYDVHGVLDRMPSNEAVGLARTMQRAAVLGARVDVREDHPVLAIRWDARDAAALTDGDALAAFLDRATIPEGGNRSLPAPDASTELAEDPWADPETRRAWVDERLADPKHTKAVTSDEPWARYQRARVGDVEVELATAEPGSTIWADGLEVDPDTVVVVEVKYVMRPDRSLYEGKVPARMLEVMLHPFDDEMERYASVVQHNANPVERIRLVTSTDAAARFLGERARKILGQGIDLDVQVWSEEER</sequence>
<organism evidence="3 4">
    <name type="scientific">Kribbella aluminosa</name>
    <dbReference type="NCBI Taxonomy" id="416017"/>
    <lineage>
        <taxon>Bacteria</taxon>
        <taxon>Bacillati</taxon>
        <taxon>Actinomycetota</taxon>
        <taxon>Actinomycetes</taxon>
        <taxon>Propionibacteriales</taxon>
        <taxon>Kribbellaceae</taxon>
        <taxon>Kribbella</taxon>
    </lineage>
</organism>
<reference evidence="3 4" key="1">
    <citation type="submission" date="2021-03" db="EMBL/GenBank/DDBJ databases">
        <title>Sequencing the genomes of 1000 actinobacteria strains.</title>
        <authorList>
            <person name="Klenk H.-P."/>
        </authorList>
    </citation>
    <scope>NUCLEOTIDE SEQUENCE [LARGE SCALE GENOMIC DNA]</scope>
    <source>
        <strain evidence="3 4">DSM 18824</strain>
    </source>
</reference>
<evidence type="ECO:0000313" key="4">
    <source>
        <dbReference type="Proteomes" id="UP000755585"/>
    </source>
</evidence>
<dbReference type="Proteomes" id="UP000755585">
    <property type="component" value="Unassembled WGS sequence"/>
</dbReference>
<feature type="domain" description="Tox-REase-2" evidence="2">
    <location>
        <begin position="150"/>
        <end position="249"/>
    </location>
</feature>
<evidence type="ECO:0000313" key="3">
    <source>
        <dbReference type="EMBL" id="MBP2354923.1"/>
    </source>
</evidence>
<keyword evidence="4" id="KW-1185">Reference proteome</keyword>
<proteinExistence type="predicted"/>
<dbReference type="Pfam" id="PF15646">
    <property type="entry name" value="Tox-REase-2"/>
    <property type="match status" value="1"/>
</dbReference>
<accession>A0ABS4UTG3</accession>
<evidence type="ECO:0000256" key="1">
    <source>
        <dbReference type="SAM" id="MobiDB-lite"/>
    </source>
</evidence>
<dbReference type="RefSeq" id="WP_209697660.1">
    <property type="nucleotide sequence ID" value="NZ_JAGINT010000002.1"/>
</dbReference>
<comment type="caution">
    <text evidence="3">The sequence shown here is derived from an EMBL/GenBank/DDBJ whole genome shotgun (WGS) entry which is preliminary data.</text>
</comment>